<dbReference type="Gene3D" id="3.10.129.10">
    <property type="entry name" value="Hotdog Thioesterase"/>
    <property type="match status" value="1"/>
</dbReference>
<evidence type="ECO:0000313" key="4">
    <source>
        <dbReference type="Proteomes" id="UP000608154"/>
    </source>
</evidence>
<sequence length="152" mass="16733">MEATSAFIHEPDPRNPGWHTWDLVEQDRFNPVVMGKMLVRREGDRSARLRLADTRTMHGNLHGNIHGGVTLSLIDIAMFATVYGVIGEDVAGSVTLDLSTQFVGAGRLGEPLDAVSEVMKETRRLVFIRGTVEQGDTLVATYMGTLRKPASR</sequence>
<dbReference type="CDD" id="cd03443">
    <property type="entry name" value="PaaI_thioesterase"/>
    <property type="match status" value="1"/>
</dbReference>
<dbReference type="InterPro" id="IPR003736">
    <property type="entry name" value="PAAI_dom"/>
</dbReference>
<dbReference type="SUPFAM" id="SSF54637">
    <property type="entry name" value="Thioesterase/thiol ester dehydrase-isomerase"/>
    <property type="match status" value="1"/>
</dbReference>
<accession>A0A916X718</accession>
<reference evidence="3" key="1">
    <citation type="journal article" date="2014" name="Int. J. Syst. Evol. Microbiol.">
        <title>Complete genome sequence of Corynebacterium casei LMG S-19264T (=DSM 44701T), isolated from a smear-ripened cheese.</title>
        <authorList>
            <consortium name="US DOE Joint Genome Institute (JGI-PGF)"/>
            <person name="Walter F."/>
            <person name="Albersmeier A."/>
            <person name="Kalinowski J."/>
            <person name="Ruckert C."/>
        </authorList>
    </citation>
    <scope>NUCLEOTIDE SEQUENCE</scope>
    <source>
        <strain evidence="3">CGMCC 1.15095</strain>
    </source>
</reference>
<evidence type="ECO:0000259" key="2">
    <source>
        <dbReference type="Pfam" id="PF03061"/>
    </source>
</evidence>
<dbReference type="AlphaFoldDB" id="A0A916X718"/>
<name>A0A916X718_9SPHN</name>
<evidence type="ECO:0000313" key="3">
    <source>
        <dbReference type="EMBL" id="GGC10650.1"/>
    </source>
</evidence>
<dbReference type="GO" id="GO:0016289">
    <property type="term" value="F:acyl-CoA hydrolase activity"/>
    <property type="evidence" value="ECO:0007669"/>
    <property type="project" value="UniProtKB-ARBA"/>
</dbReference>
<protein>
    <submittedName>
        <fullName evidence="3">Thioesterase</fullName>
    </submittedName>
</protein>
<dbReference type="RefSeq" id="WP_188772544.1">
    <property type="nucleotide sequence ID" value="NZ_BMHK01000027.1"/>
</dbReference>
<dbReference type="EMBL" id="BMHK01000027">
    <property type="protein sequence ID" value="GGC10650.1"/>
    <property type="molecule type" value="Genomic_DNA"/>
</dbReference>
<keyword evidence="4" id="KW-1185">Reference proteome</keyword>
<dbReference type="NCBIfam" id="TIGR00369">
    <property type="entry name" value="unchar_dom_1"/>
    <property type="match status" value="1"/>
</dbReference>
<dbReference type="InterPro" id="IPR006683">
    <property type="entry name" value="Thioestr_dom"/>
</dbReference>
<gene>
    <name evidence="3" type="ORF">GCM10011494_31740</name>
</gene>
<proteinExistence type="predicted"/>
<dbReference type="Pfam" id="PF03061">
    <property type="entry name" value="4HBT"/>
    <property type="match status" value="1"/>
</dbReference>
<organism evidence="3 4">
    <name type="scientific">Novosphingobium endophyticum</name>
    <dbReference type="NCBI Taxonomy" id="1955250"/>
    <lineage>
        <taxon>Bacteria</taxon>
        <taxon>Pseudomonadati</taxon>
        <taxon>Pseudomonadota</taxon>
        <taxon>Alphaproteobacteria</taxon>
        <taxon>Sphingomonadales</taxon>
        <taxon>Sphingomonadaceae</taxon>
        <taxon>Novosphingobium</taxon>
    </lineage>
</organism>
<dbReference type="Proteomes" id="UP000608154">
    <property type="component" value="Unassembled WGS sequence"/>
</dbReference>
<keyword evidence="1" id="KW-0378">Hydrolase</keyword>
<comment type="caution">
    <text evidence="3">The sequence shown here is derived from an EMBL/GenBank/DDBJ whole genome shotgun (WGS) entry which is preliminary data.</text>
</comment>
<evidence type="ECO:0000256" key="1">
    <source>
        <dbReference type="ARBA" id="ARBA00022801"/>
    </source>
</evidence>
<reference evidence="3" key="2">
    <citation type="submission" date="2020-09" db="EMBL/GenBank/DDBJ databases">
        <authorList>
            <person name="Sun Q."/>
            <person name="Zhou Y."/>
        </authorList>
    </citation>
    <scope>NUCLEOTIDE SEQUENCE</scope>
    <source>
        <strain evidence="3">CGMCC 1.15095</strain>
    </source>
</reference>
<dbReference type="InterPro" id="IPR029069">
    <property type="entry name" value="HotDog_dom_sf"/>
</dbReference>
<feature type="domain" description="Thioesterase" evidence="2">
    <location>
        <begin position="62"/>
        <end position="139"/>
    </location>
</feature>